<gene>
    <name evidence="3" type="ORF">ACFQPB_12410</name>
</gene>
<feature type="transmembrane region" description="Helical" evidence="1">
    <location>
        <begin position="318"/>
        <end position="343"/>
    </location>
</feature>
<sequence length="495" mass="51687">MSFDLLDAFSLGLSAAWQGQYMLLLLVGCLIGLVVGALPGLGPASAMALLLPFTVHVSPLGALMLMAAIYYGAQYSGAATAIWTNVPGESSAAMTCHDGHPMALSGRGHRAQWFALGASFVAGSLGVVVLALASPLLVVWSYHFGPVEYVALLVVGLLGAAVLASGGMVRALAMVLLGMLFGLSGTDGHTGDTRFVSSWPQWRDGFGFGALALGLLAVAPLITHLQQTVTVSTAPGDTDGGAWPRRADWLAVLPALWRGSSLGLVLGVFPGGGALLSSWVAYALERSVSAHAQPPMGHGQPRGVVAPEAASSAGAQTAFLPTLALGLPANAVMAVVLGVLVLHRIEPGPQLMGVHPELFWGLIVSMGLGNLLLLVLSVPLLKVWRPLLQLPHKHGLPALLLLVGMVLYAREHGAWAVWTVAGFGLLGHLLHRLRCEPSLLVLGFVLGPWIEAHLRRALLLARGDWSVFLTRPVSAALLGVAVLLLLVVLLPRRKG</sequence>
<name>A0ABW2QQC3_9BURK</name>
<feature type="transmembrane region" description="Helical" evidence="1">
    <location>
        <begin position="113"/>
        <end position="138"/>
    </location>
</feature>
<dbReference type="RefSeq" id="WP_382223667.1">
    <property type="nucleotide sequence ID" value="NZ_JBHTCA010000007.1"/>
</dbReference>
<evidence type="ECO:0000256" key="1">
    <source>
        <dbReference type="SAM" id="Phobius"/>
    </source>
</evidence>
<evidence type="ECO:0000313" key="4">
    <source>
        <dbReference type="Proteomes" id="UP001596501"/>
    </source>
</evidence>
<dbReference type="InterPro" id="IPR002823">
    <property type="entry name" value="DUF112_TM"/>
</dbReference>
<dbReference type="Proteomes" id="UP001596501">
    <property type="component" value="Unassembled WGS sequence"/>
</dbReference>
<dbReference type="PANTHER" id="PTHR35342:SF5">
    <property type="entry name" value="TRICARBOXYLIC TRANSPORT PROTEIN"/>
    <property type="match status" value="1"/>
</dbReference>
<organism evidence="3 4">
    <name type="scientific">Hydrogenophaga atypica</name>
    <dbReference type="NCBI Taxonomy" id="249409"/>
    <lineage>
        <taxon>Bacteria</taxon>
        <taxon>Pseudomonadati</taxon>
        <taxon>Pseudomonadota</taxon>
        <taxon>Betaproteobacteria</taxon>
        <taxon>Burkholderiales</taxon>
        <taxon>Comamonadaceae</taxon>
        <taxon>Hydrogenophaga</taxon>
    </lineage>
</organism>
<reference evidence="4" key="1">
    <citation type="journal article" date="2019" name="Int. J. Syst. Evol. Microbiol.">
        <title>The Global Catalogue of Microorganisms (GCM) 10K type strain sequencing project: providing services to taxonomists for standard genome sequencing and annotation.</title>
        <authorList>
            <consortium name="The Broad Institute Genomics Platform"/>
            <consortium name="The Broad Institute Genome Sequencing Center for Infectious Disease"/>
            <person name="Wu L."/>
            <person name="Ma J."/>
        </authorList>
    </citation>
    <scope>NUCLEOTIDE SEQUENCE [LARGE SCALE GENOMIC DNA]</scope>
    <source>
        <strain evidence="4">CGMCC 1.12371</strain>
    </source>
</reference>
<keyword evidence="1" id="KW-1133">Transmembrane helix</keyword>
<protein>
    <submittedName>
        <fullName evidence="3">Tripartite tricarboxylate transporter permease</fullName>
    </submittedName>
</protein>
<keyword evidence="1" id="KW-0812">Transmembrane</keyword>
<feature type="domain" description="DUF112" evidence="2">
    <location>
        <begin position="22"/>
        <end position="442"/>
    </location>
</feature>
<accession>A0ABW2QQC3</accession>
<comment type="caution">
    <text evidence="3">The sequence shown here is derived from an EMBL/GenBank/DDBJ whole genome shotgun (WGS) entry which is preliminary data.</text>
</comment>
<feature type="transmembrane region" description="Helical" evidence="1">
    <location>
        <begin position="438"/>
        <end position="454"/>
    </location>
</feature>
<feature type="transmembrane region" description="Helical" evidence="1">
    <location>
        <begin position="415"/>
        <end position="431"/>
    </location>
</feature>
<keyword evidence="1" id="KW-0472">Membrane</keyword>
<evidence type="ECO:0000313" key="3">
    <source>
        <dbReference type="EMBL" id="MFC7409665.1"/>
    </source>
</evidence>
<proteinExistence type="predicted"/>
<feature type="transmembrane region" description="Helical" evidence="1">
    <location>
        <begin position="47"/>
        <end position="71"/>
    </location>
</feature>
<evidence type="ECO:0000259" key="2">
    <source>
        <dbReference type="Pfam" id="PF01970"/>
    </source>
</evidence>
<dbReference type="PANTHER" id="PTHR35342">
    <property type="entry name" value="TRICARBOXYLIC TRANSPORT PROTEIN"/>
    <property type="match status" value="1"/>
</dbReference>
<feature type="transmembrane region" description="Helical" evidence="1">
    <location>
        <begin position="262"/>
        <end position="284"/>
    </location>
</feature>
<keyword evidence="4" id="KW-1185">Reference proteome</keyword>
<feature type="transmembrane region" description="Helical" evidence="1">
    <location>
        <begin position="21"/>
        <end position="41"/>
    </location>
</feature>
<feature type="transmembrane region" description="Helical" evidence="1">
    <location>
        <begin position="474"/>
        <end position="491"/>
    </location>
</feature>
<feature type="transmembrane region" description="Helical" evidence="1">
    <location>
        <begin position="358"/>
        <end position="381"/>
    </location>
</feature>
<feature type="transmembrane region" description="Helical" evidence="1">
    <location>
        <begin position="150"/>
        <end position="183"/>
    </location>
</feature>
<dbReference type="EMBL" id="JBHTCA010000007">
    <property type="protein sequence ID" value="MFC7409665.1"/>
    <property type="molecule type" value="Genomic_DNA"/>
</dbReference>
<feature type="transmembrane region" description="Helical" evidence="1">
    <location>
        <begin position="204"/>
        <end position="222"/>
    </location>
</feature>
<dbReference type="Pfam" id="PF01970">
    <property type="entry name" value="TctA"/>
    <property type="match status" value="1"/>
</dbReference>